<protein>
    <recommendedName>
        <fullName evidence="3">Sulfotransferase</fullName>
        <ecNumber evidence="3">2.8.2.-</ecNumber>
    </recommendedName>
</protein>
<evidence type="ECO:0000256" key="2">
    <source>
        <dbReference type="ARBA" id="ARBA00022679"/>
    </source>
</evidence>
<reference evidence="5" key="1">
    <citation type="submission" date="2023-03" db="EMBL/GenBank/DDBJ databases">
        <title>Chromosome-scale reference genome and RAD-based genetic map of yellow starthistle (Centaurea solstitialis) reveal putative structural variation and QTLs associated with invader traits.</title>
        <authorList>
            <person name="Reatini B."/>
            <person name="Cang F.A."/>
            <person name="Jiang Q."/>
            <person name="Mckibben M.T.W."/>
            <person name="Barker M.S."/>
            <person name="Rieseberg L.H."/>
            <person name="Dlugosch K.M."/>
        </authorList>
    </citation>
    <scope>NUCLEOTIDE SEQUENCE</scope>
    <source>
        <strain evidence="5">CAN-66</strain>
        <tissue evidence="5">Leaf</tissue>
    </source>
</reference>
<evidence type="ECO:0000259" key="4">
    <source>
        <dbReference type="Pfam" id="PF00685"/>
    </source>
</evidence>
<accession>A0AA38SH76</accession>
<comment type="caution">
    <text evidence="5">The sequence shown here is derived from an EMBL/GenBank/DDBJ whole genome shotgun (WGS) entry which is preliminary data.</text>
</comment>
<keyword evidence="6" id="KW-1185">Reference proteome</keyword>
<evidence type="ECO:0000313" key="5">
    <source>
        <dbReference type="EMBL" id="KAJ9536276.1"/>
    </source>
</evidence>
<name>A0AA38SH76_9ASTR</name>
<comment type="similarity">
    <text evidence="1 3">Belongs to the sulfotransferase 1 family.</text>
</comment>
<dbReference type="SUPFAM" id="SSF52540">
    <property type="entry name" value="P-loop containing nucleoside triphosphate hydrolases"/>
    <property type="match status" value="1"/>
</dbReference>
<organism evidence="5 6">
    <name type="scientific">Centaurea solstitialis</name>
    <name type="common">yellow star-thistle</name>
    <dbReference type="NCBI Taxonomy" id="347529"/>
    <lineage>
        <taxon>Eukaryota</taxon>
        <taxon>Viridiplantae</taxon>
        <taxon>Streptophyta</taxon>
        <taxon>Embryophyta</taxon>
        <taxon>Tracheophyta</taxon>
        <taxon>Spermatophyta</taxon>
        <taxon>Magnoliopsida</taxon>
        <taxon>eudicotyledons</taxon>
        <taxon>Gunneridae</taxon>
        <taxon>Pentapetalae</taxon>
        <taxon>asterids</taxon>
        <taxon>campanulids</taxon>
        <taxon>Asterales</taxon>
        <taxon>Asteraceae</taxon>
        <taxon>Carduoideae</taxon>
        <taxon>Cardueae</taxon>
        <taxon>Centaureinae</taxon>
        <taxon>Centaurea</taxon>
    </lineage>
</organism>
<dbReference type="PANTHER" id="PTHR11783">
    <property type="entry name" value="SULFOTRANSFERASE SULT"/>
    <property type="match status" value="1"/>
</dbReference>
<sequence>MLSIPLVARFITYNVPSQSHLPTTPKSKQDAILYEKICEEHKQLIETLPKGKGWKVEHLYNYNGFWLDPFAINANLLLHTYFKSQPSDIVLASFMKSGTTWLKALMFSTINRHRYTISDHHLLHHSPQNTFPNMEIEFHPTTADFTDLPPPRLFATHFPQTLLPPCMTSCKLVYVCRDPKDVLISKWHFMNEIRSKDLDPLSLDEAFELFCQGVSDYGPFWEHVLQYWRASLDSPDKVLFFKYEEVKKQPQVELRKLAAFMGQPFTVEEEENGVVEDVVKLCCFENLSNLDVNKTGVTDFRVVEMETRLFFRKGETGDWKNYLSNEMKERIDEITDDKFKSSGLVLGAKV</sequence>
<evidence type="ECO:0000256" key="3">
    <source>
        <dbReference type="RuleBase" id="RU361155"/>
    </source>
</evidence>
<dbReference type="InterPro" id="IPR000863">
    <property type="entry name" value="Sulfotransferase_dom"/>
</dbReference>
<gene>
    <name evidence="5" type="ORF">OSB04_un000548</name>
</gene>
<evidence type="ECO:0000256" key="1">
    <source>
        <dbReference type="ARBA" id="ARBA00005771"/>
    </source>
</evidence>
<keyword evidence="2 3" id="KW-0808">Transferase</keyword>
<dbReference type="GO" id="GO:0008146">
    <property type="term" value="F:sulfotransferase activity"/>
    <property type="evidence" value="ECO:0007669"/>
    <property type="project" value="InterPro"/>
</dbReference>
<dbReference type="EMBL" id="JARYMX010000038">
    <property type="protein sequence ID" value="KAJ9536276.1"/>
    <property type="molecule type" value="Genomic_DNA"/>
</dbReference>
<dbReference type="Pfam" id="PF00685">
    <property type="entry name" value="Sulfotransfer_1"/>
    <property type="match status" value="1"/>
</dbReference>
<feature type="domain" description="Sulfotransferase" evidence="4">
    <location>
        <begin position="86"/>
        <end position="342"/>
    </location>
</feature>
<proteinExistence type="inferred from homology"/>
<dbReference type="InterPro" id="IPR027417">
    <property type="entry name" value="P-loop_NTPase"/>
</dbReference>
<dbReference type="Proteomes" id="UP001172457">
    <property type="component" value="Unassembled WGS sequence"/>
</dbReference>
<evidence type="ECO:0000313" key="6">
    <source>
        <dbReference type="Proteomes" id="UP001172457"/>
    </source>
</evidence>
<dbReference type="Gene3D" id="3.40.50.300">
    <property type="entry name" value="P-loop containing nucleotide triphosphate hydrolases"/>
    <property type="match status" value="1"/>
</dbReference>
<dbReference type="EC" id="2.8.2.-" evidence="3"/>
<dbReference type="AlphaFoldDB" id="A0AA38SH76"/>